<dbReference type="RefSeq" id="WP_086962160.1">
    <property type="nucleotide sequence ID" value="NZ_FUKS01000041.1"/>
</dbReference>
<dbReference type="SUPFAM" id="SSF55469">
    <property type="entry name" value="FMN-dependent nitroreductase-like"/>
    <property type="match status" value="1"/>
</dbReference>
<dbReference type="GeneID" id="303190447"/>
<reference evidence="4 5" key="1">
    <citation type="journal article" date="2017" name="Elife">
        <title>Extensive horizontal gene transfer in cheese-associated bacteria.</title>
        <authorList>
            <person name="Bonham K.S."/>
            <person name="Wolfe B.E."/>
            <person name="Dutton R.J."/>
        </authorList>
    </citation>
    <scope>NUCLEOTIDE SEQUENCE [LARGE SCALE GENOMIC DNA]</scope>
    <source>
        <strain evidence="4 5">JB196</strain>
    </source>
</reference>
<sequence length="356" mass="40866">MKKLLKKLIPTATISKIKKLIELIDQSLIYTFSKNKFLSSLYYFVFNGTFMREQHAVLKGRVRYYKSLERIEDSCVLLRRNIHRLEKGLIMQPRRDVFGKAFIGETVDAFVLAVKQSALKESEGDWFNDVLSKYFEVVGSEPEIDHARKKYEKICHDNKILNKEKSIPYYYQDIKKSNISFEQLELLFKQRRSVRWYKEQPVDIALINKAVDIATQAPSACNRQPFKFHTVIDKDKVKKVADCAMGTVGFSHNLQTIIAVVGDLSSYPAERDRHVIYIDGSLVTMQLMLALETLGLSTCAINWPDIESREKMLDSLLNLGKHERTVMLLAVGYADPEGGIPFSQKKNSSNLVKVVK</sequence>
<evidence type="ECO:0000256" key="1">
    <source>
        <dbReference type="ARBA" id="ARBA00007118"/>
    </source>
</evidence>
<feature type="domain" description="Nitroreductase" evidence="3">
    <location>
        <begin position="254"/>
        <end position="333"/>
    </location>
</feature>
<proteinExistence type="inferred from homology"/>
<dbReference type="PANTHER" id="PTHR43673">
    <property type="entry name" value="NAD(P)H NITROREDUCTASE YDGI-RELATED"/>
    <property type="match status" value="1"/>
</dbReference>
<dbReference type="Pfam" id="PF00881">
    <property type="entry name" value="Nitroreductase"/>
    <property type="match status" value="2"/>
</dbReference>
<dbReference type="CDD" id="cd02062">
    <property type="entry name" value="Nitro_FMN_reductase"/>
    <property type="match status" value="1"/>
</dbReference>
<name>A0A368LGC1_9VIBR</name>
<dbReference type="InterPro" id="IPR029479">
    <property type="entry name" value="Nitroreductase"/>
</dbReference>
<accession>A0A368LGC1</accession>
<dbReference type="GO" id="GO:0016491">
    <property type="term" value="F:oxidoreductase activity"/>
    <property type="evidence" value="ECO:0007669"/>
    <property type="project" value="UniProtKB-KW"/>
</dbReference>
<evidence type="ECO:0000313" key="4">
    <source>
        <dbReference type="EMBL" id="RCS69128.1"/>
    </source>
</evidence>
<evidence type="ECO:0000256" key="2">
    <source>
        <dbReference type="ARBA" id="ARBA00023002"/>
    </source>
</evidence>
<evidence type="ECO:0000259" key="3">
    <source>
        <dbReference type="Pfam" id="PF00881"/>
    </source>
</evidence>
<dbReference type="InterPro" id="IPR000415">
    <property type="entry name" value="Nitroreductase-like"/>
</dbReference>
<dbReference type="Gene3D" id="3.40.109.10">
    <property type="entry name" value="NADH Oxidase"/>
    <property type="match status" value="1"/>
</dbReference>
<dbReference type="AlphaFoldDB" id="A0A368LGC1"/>
<dbReference type="EMBL" id="QPGL01000003">
    <property type="protein sequence ID" value="RCS69128.1"/>
    <property type="molecule type" value="Genomic_DNA"/>
</dbReference>
<comment type="similarity">
    <text evidence="1">Belongs to the nitroreductase family.</text>
</comment>
<evidence type="ECO:0000313" key="5">
    <source>
        <dbReference type="Proteomes" id="UP000252479"/>
    </source>
</evidence>
<gene>
    <name evidence="4" type="ORF">CIK83_16105</name>
</gene>
<dbReference type="Proteomes" id="UP000252479">
    <property type="component" value="Unassembled WGS sequence"/>
</dbReference>
<organism evidence="4 5">
    <name type="scientific">Vibrio casei</name>
    <dbReference type="NCBI Taxonomy" id="673372"/>
    <lineage>
        <taxon>Bacteria</taxon>
        <taxon>Pseudomonadati</taxon>
        <taxon>Pseudomonadota</taxon>
        <taxon>Gammaproteobacteria</taxon>
        <taxon>Vibrionales</taxon>
        <taxon>Vibrionaceae</taxon>
        <taxon>Vibrio</taxon>
    </lineage>
</organism>
<keyword evidence="2" id="KW-0560">Oxidoreductase</keyword>
<feature type="domain" description="Nitroreductase" evidence="3">
    <location>
        <begin position="189"/>
        <end position="246"/>
    </location>
</feature>
<keyword evidence="5" id="KW-1185">Reference proteome</keyword>
<dbReference type="PANTHER" id="PTHR43673:SF10">
    <property type="entry name" value="NADH DEHYDROGENASE_NAD(P)H NITROREDUCTASE XCC3605-RELATED"/>
    <property type="match status" value="1"/>
</dbReference>
<protein>
    <submittedName>
        <fullName evidence="4">Nitroreductase-like protein</fullName>
    </submittedName>
</protein>
<comment type="caution">
    <text evidence="4">The sequence shown here is derived from an EMBL/GenBank/DDBJ whole genome shotgun (WGS) entry which is preliminary data.</text>
</comment>